<name>K0RLQ6_THAOC</name>
<feature type="compositionally biased region" description="Low complexity" evidence="1">
    <location>
        <begin position="89"/>
        <end position="100"/>
    </location>
</feature>
<reference evidence="2 3" key="1">
    <citation type="journal article" date="2012" name="Genome Biol.">
        <title>Genome and low-iron response of an oceanic diatom adapted to chronic iron limitation.</title>
        <authorList>
            <person name="Lommer M."/>
            <person name="Specht M."/>
            <person name="Roy A.S."/>
            <person name="Kraemer L."/>
            <person name="Andreson R."/>
            <person name="Gutowska M.A."/>
            <person name="Wolf J."/>
            <person name="Bergner S.V."/>
            <person name="Schilhabel M.B."/>
            <person name="Klostermeier U.C."/>
            <person name="Beiko R.G."/>
            <person name="Rosenstiel P."/>
            <person name="Hippler M."/>
            <person name="Laroche J."/>
        </authorList>
    </citation>
    <scope>NUCLEOTIDE SEQUENCE [LARGE SCALE GENOMIC DNA]</scope>
    <source>
        <strain evidence="2 3">CCMP1005</strain>
    </source>
</reference>
<protein>
    <submittedName>
        <fullName evidence="2">Uncharacterized protein</fullName>
    </submittedName>
</protein>
<dbReference type="AlphaFoldDB" id="K0RLQ6"/>
<accession>K0RLQ6</accession>
<dbReference type="Proteomes" id="UP000266841">
    <property type="component" value="Unassembled WGS sequence"/>
</dbReference>
<feature type="compositionally biased region" description="Basic and acidic residues" evidence="1">
    <location>
        <begin position="115"/>
        <end position="124"/>
    </location>
</feature>
<feature type="compositionally biased region" description="Low complexity" evidence="1">
    <location>
        <begin position="31"/>
        <end position="61"/>
    </location>
</feature>
<organism evidence="2 3">
    <name type="scientific">Thalassiosira oceanica</name>
    <name type="common">Marine diatom</name>
    <dbReference type="NCBI Taxonomy" id="159749"/>
    <lineage>
        <taxon>Eukaryota</taxon>
        <taxon>Sar</taxon>
        <taxon>Stramenopiles</taxon>
        <taxon>Ochrophyta</taxon>
        <taxon>Bacillariophyta</taxon>
        <taxon>Coscinodiscophyceae</taxon>
        <taxon>Thalassiosirophycidae</taxon>
        <taxon>Thalassiosirales</taxon>
        <taxon>Thalassiosiraceae</taxon>
        <taxon>Thalassiosira</taxon>
    </lineage>
</organism>
<evidence type="ECO:0000256" key="1">
    <source>
        <dbReference type="SAM" id="MobiDB-lite"/>
    </source>
</evidence>
<evidence type="ECO:0000313" key="2">
    <source>
        <dbReference type="EMBL" id="EJK49861.1"/>
    </source>
</evidence>
<evidence type="ECO:0000313" key="3">
    <source>
        <dbReference type="Proteomes" id="UP000266841"/>
    </source>
</evidence>
<gene>
    <name evidence="2" type="ORF">THAOC_31220</name>
</gene>
<keyword evidence="3" id="KW-1185">Reference proteome</keyword>
<proteinExistence type="predicted"/>
<feature type="region of interest" description="Disordered" evidence="1">
    <location>
        <begin position="1"/>
        <end position="165"/>
    </location>
</feature>
<feature type="non-terminal residue" evidence="2">
    <location>
        <position position="1"/>
    </location>
</feature>
<feature type="compositionally biased region" description="Basic residues" evidence="1">
    <location>
        <begin position="17"/>
        <end position="30"/>
    </location>
</feature>
<comment type="caution">
    <text evidence="2">The sequence shown here is derived from an EMBL/GenBank/DDBJ whole genome shotgun (WGS) entry which is preliminary data.</text>
</comment>
<sequence length="165" mass="17172">RTGPGPRGGASAPSTPRRPRRRPRPARRRASWPLSPRVRTRPGSSSPRPEPAAASSAAGPERLPDHVDDEEADESRAAVRSVGSGRTVLPPGGLRRGPGARAPPRPGHVGQVGEGRVRDGRVKEGPAQGDEEGLLGDVAGGARPGSLMVACRRERELGPLNRGGP</sequence>
<dbReference type="EMBL" id="AGNL01044383">
    <property type="protein sequence ID" value="EJK49861.1"/>
    <property type="molecule type" value="Genomic_DNA"/>
</dbReference>